<name>A0ABS9D3I9_9ALTE</name>
<keyword evidence="2" id="KW-1185">Reference proteome</keyword>
<gene>
    <name evidence="1" type="ORF">L0668_02525</name>
</gene>
<dbReference type="Gene3D" id="3.90.1720.10">
    <property type="entry name" value="endopeptidase domain like (from Nostoc punctiforme)"/>
    <property type="match status" value="1"/>
</dbReference>
<protein>
    <recommendedName>
        <fullName evidence="3">LRAT domain-containing protein</fullName>
    </recommendedName>
</protein>
<reference evidence="1 2" key="1">
    <citation type="submission" date="2022-01" db="EMBL/GenBank/DDBJ databases">
        <title>Paraglaciecola sp. G1-23.</title>
        <authorList>
            <person name="Jin M.S."/>
            <person name="Han D.M."/>
            <person name="Kim H.M."/>
            <person name="Jeon C.O."/>
        </authorList>
    </citation>
    <scope>NUCLEOTIDE SEQUENCE [LARGE SCALE GENOMIC DNA]</scope>
    <source>
        <strain evidence="1 2">G1-23</strain>
    </source>
</reference>
<organism evidence="1 2">
    <name type="scientific">Paraglaciecola algarum</name>
    <dbReference type="NCBI Taxonomy" id="3050085"/>
    <lineage>
        <taxon>Bacteria</taxon>
        <taxon>Pseudomonadati</taxon>
        <taxon>Pseudomonadota</taxon>
        <taxon>Gammaproteobacteria</taxon>
        <taxon>Alteromonadales</taxon>
        <taxon>Alteromonadaceae</taxon>
        <taxon>Paraglaciecola</taxon>
    </lineage>
</organism>
<evidence type="ECO:0000313" key="1">
    <source>
        <dbReference type="EMBL" id="MCF2946965.1"/>
    </source>
</evidence>
<sequence length="172" mass="19628">MPAPLFWFGASALALLAGAKYSSDKQFKQVVGTLPGDCDRAVKPMDGAIVCCGVYEMFDHSGIWLDGKIIELKGNGLIRGVSPQRFLKDRSGEQIFIACNSVYQPFAERQTFENAVARIFEYSQYDVVNNNCHNFVWQCISGENEKVMRFVELNRLLSERFKRMIHWQPCLF</sequence>
<accession>A0ABS9D3I9</accession>
<evidence type="ECO:0000313" key="2">
    <source>
        <dbReference type="Proteomes" id="UP001521137"/>
    </source>
</evidence>
<dbReference type="RefSeq" id="WP_235310482.1">
    <property type="nucleotide sequence ID" value="NZ_JAKGAS010000001.1"/>
</dbReference>
<proteinExistence type="predicted"/>
<dbReference type="EMBL" id="JAKGAS010000001">
    <property type="protein sequence ID" value="MCF2946965.1"/>
    <property type="molecule type" value="Genomic_DNA"/>
</dbReference>
<evidence type="ECO:0008006" key="3">
    <source>
        <dbReference type="Google" id="ProtNLM"/>
    </source>
</evidence>
<comment type="caution">
    <text evidence="1">The sequence shown here is derived from an EMBL/GenBank/DDBJ whole genome shotgun (WGS) entry which is preliminary data.</text>
</comment>
<dbReference type="Proteomes" id="UP001521137">
    <property type="component" value="Unassembled WGS sequence"/>
</dbReference>